<dbReference type="NCBIfam" id="NF033788">
    <property type="entry name" value="HTH_metalloreg"/>
    <property type="match status" value="1"/>
</dbReference>
<protein>
    <submittedName>
        <fullName evidence="6">Winged helix-turn-helix transcriptional regulator</fullName>
    </submittedName>
</protein>
<proteinExistence type="predicted"/>
<dbReference type="Proteomes" id="UP000663792">
    <property type="component" value="Unassembled WGS sequence"/>
</dbReference>
<evidence type="ECO:0000256" key="4">
    <source>
        <dbReference type="SAM" id="MobiDB-lite"/>
    </source>
</evidence>
<dbReference type="GO" id="GO:0003677">
    <property type="term" value="F:DNA binding"/>
    <property type="evidence" value="ECO:0007669"/>
    <property type="project" value="UniProtKB-KW"/>
</dbReference>
<sequence>MRNPAVTLRPVHVVTALADPVRRAIVERLHDGPQPAGSIAAGFDITRPAVSRHLQVLLAAGVVSVQSTGRERRYRLQPEALAPLADWIARLREAPGREDGPWDRHLDALATEVARTVRERRDRAQDQAQGEQHTDEFPGVSA</sequence>
<evidence type="ECO:0000256" key="3">
    <source>
        <dbReference type="ARBA" id="ARBA00023163"/>
    </source>
</evidence>
<dbReference type="Pfam" id="PF12840">
    <property type="entry name" value="HTH_20"/>
    <property type="match status" value="1"/>
</dbReference>
<dbReference type="InterPro" id="IPR036390">
    <property type="entry name" value="WH_DNA-bd_sf"/>
</dbReference>
<dbReference type="SUPFAM" id="SSF46785">
    <property type="entry name" value="Winged helix' DNA-binding domain"/>
    <property type="match status" value="1"/>
</dbReference>
<evidence type="ECO:0000259" key="5">
    <source>
        <dbReference type="PROSITE" id="PS50987"/>
    </source>
</evidence>
<name>A0A938YD96_9ACTN</name>
<feature type="domain" description="HTH arsR-type" evidence="5">
    <location>
        <begin position="2"/>
        <end position="96"/>
    </location>
</feature>
<comment type="caution">
    <text evidence="6">The sequence shown here is derived from an EMBL/GenBank/DDBJ whole genome shotgun (WGS) entry which is preliminary data.</text>
</comment>
<dbReference type="InterPro" id="IPR011991">
    <property type="entry name" value="ArsR-like_HTH"/>
</dbReference>
<dbReference type="CDD" id="cd00090">
    <property type="entry name" value="HTH_ARSR"/>
    <property type="match status" value="1"/>
</dbReference>
<dbReference type="Gene3D" id="1.10.10.10">
    <property type="entry name" value="Winged helix-like DNA-binding domain superfamily/Winged helix DNA-binding domain"/>
    <property type="match status" value="1"/>
</dbReference>
<evidence type="ECO:0000313" key="7">
    <source>
        <dbReference type="Proteomes" id="UP000663792"/>
    </source>
</evidence>
<dbReference type="AlphaFoldDB" id="A0A938YD96"/>
<dbReference type="PANTHER" id="PTHR33154">
    <property type="entry name" value="TRANSCRIPTIONAL REGULATOR, ARSR FAMILY"/>
    <property type="match status" value="1"/>
</dbReference>
<dbReference type="PANTHER" id="PTHR33154:SF33">
    <property type="entry name" value="TRANSCRIPTIONAL REPRESSOR SDPR"/>
    <property type="match status" value="1"/>
</dbReference>
<evidence type="ECO:0000256" key="1">
    <source>
        <dbReference type="ARBA" id="ARBA00023015"/>
    </source>
</evidence>
<dbReference type="PRINTS" id="PR00778">
    <property type="entry name" value="HTHARSR"/>
</dbReference>
<gene>
    <name evidence="6" type="ORF">JL106_03415</name>
</gene>
<evidence type="ECO:0000313" key="6">
    <source>
        <dbReference type="EMBL" id="MBM9466327.1"/>
    </source>
</evidence>
<dbReference type="EMBL" id="JAERWK010000005">
    <property type="protein sequence ID" value="MBM9466327.1"/>
    <property type="molecule type" value="Genomic_DNA"/>
</dbReference>
<keyword evidence="7" id="KW-1185">Reference proteome</keyword>
<keyword evidence="3" id="KW-0804">Transcription</keyword>
<dbReference type="PROSITE" id="PS50987">
    <property type="entry name" value="HTH_ARSR_2"/>
    <property type="match status" value="1"/>
</dbReference>
<reference evidence="6" key="1">
    <citation type="submission" date="2021-01" db="EMBL/GenBank/DDBJ databases">
        <title>YIM 132084 draft genome.</title>
        <authorList>
            <person name="An D."/>
        </authorList>
    </citation>
    <scope>NUCLEOTIDE SEQUENCE</scope>
    <source>
        <strain evidence="6">YIM 132084</strain>
    </source>
</reference>
<dbReference type="InterPro" id="IPR001845">
    <property type="entry name" value="HTH_ArsR_DNA-bd_dom"/>
</dbReference>
<dbReference type="GO" id="GO:0003700">
    <property type="term" value="F:DNA-binding transcription factor activity"/>
    <property type="evidence" value="ECO:0007669"/>
    <property type="project" value="InterPro"/>
</dbReference>
<keyword evidence="1" id="KW-0805">Transcription regulation</keyword>
<dbReference type="InterPro" id="IPR036388">
    <property type="entry name" value="WH-like_DNA-bd_sf"/>
</dbReference>
<dbReference type="InterPro" id="IPR051081">
    <property type="entry name" value="HTH_MetalResp_TranReg"/>
</dbReference>
<dbReference type="SMART" id="SM00418">
    <property type="entry name" value="HTH_ARSR"/>
    <property type="match status" value="1"/>
</dbReference>
<accession>A0A938YD96</accession>
<keyword evidence="2" id="KW-0238">DNA-binding</keyword>
<evidence type="ECO:0000256" key="2">
    <source>
        <dbReference type="ARBA" id="ARBA00023125"/>
    </source>
</evidence>
<organism evidence="6 7">
    <name type="scientific">Nakamurella leprariae</name>
    <dbReference type="NCBI Taxonomy" id="2803911"/>
    <lineage>
        <taxon>Bacteria</taxon>
        <taxon>Bacillati</taxon>
        <taxon>Actinomycetota</taxon>
        <taxon>Actinomycetes</taxon>
        <taxon>Nakamurellales</taxon>
        <taxon>Nakamurellaceae</taxon>
        <taxon>Nakamurella</taxon>
    </lineage>
</organism>
<feature type="region of interest" description="Disordered" evidence="4">
    <location>
        <begin position="117"/>
        <end position="142"/>
    </location>
</feature>